<protein>
    <recommendedName>
        <fullName evidence="3">B box-type domain-containing protein</fullName>
    </recommendedName>
</protein>
<reference evidence="4" key="1">
    <citation type="submission" date="2020-10" db="EMBL/GenBank/DDBJ databases">
        <title>Unveiling of a novel bifunctional photoreceptor, Dualchrome1, isolated from a cosmopolitan green alga.</title>
        <authorList>
            <person name="Suzuki S."/>
            <person name="Kawachi M."/>
        </authorList>
    </citation>
    <scope>NUCLEOTIDE SEQUENCE</scope>
    <source>
        <strain evidence="4">NIES 2893</strain>
    </source>
</reference>
<comment type="caution">
    <text evidence="4">The sequence shown here is derived from an EMBL/GenBank/DDBJ whole genome shotgun (WGS) entry which is preliminary data.</text>
</comment>
<feature type="region of interest" description="Disordered" evidence="2">
    <location>
        <begin position="133"/>
        <end position="217"/>
    </location>
</feature>
<keyword evidence="5" id="KW-1185">Reference proteome</keyword>
<feature type="region of interest" description="Disordered" evidence="2">
    <location>
        <begin position="236"/>
        <end position="264"/>
    </location>
</feature>
<feature type="compositionally biased region" description="Low complexity" evidence="2">
    <location>
        <begin position="133"/>
        <end position="157"/>
    </location>
</feature>
<evidence type="ECO:0000313" key="5">
    <source>
        <dbReference type="Proteomes" id="UP000660262"/>
    </source>
</evidence>
<organism evidence="4 5">
    <name type="scientific">Pycnococcus provasolii</name>
    <dbReference type="NCBI Taxonomy" id="41880"/>
    <lineage>
        <taxon>Eukaryota</taxon>
        <taxon>Viridiplantae</taxon>
        <taxon>Chlorophyta</taxon>
        <taxon>Pseudoscourfieldiophyceae</taxon>
        <taxon>Pseudoscourfieldiales</taxon>
        <taxon>Pycnococcaceae</taxon>
        <taxon>Pycnococcus</taxon>
    </lineage>
</organism>
<dbReference type="EMBL" id="BNJQ01000006">
    <property type="protein sequence ID" value="GHP03904.1"/>
    <property type="molecule type" value="Genomic_DNA"/>
</dbReference>
<keyword evidence="1" id="KW-0479">Metal-binding</keyword>
<dbReference type="PROSITE" id="PS50119">
    <property type="entry name" value="ZF_BBOX"/>
    <property type="match status" value="1"/>
</dbReference>
<accession>A0A830H9Y0</accession>
<proteinExistence type="predicted"/>
<evidence type="ECO:0000256" key="2">
    <source>
        <dbReference type="SAM" id="MobiDB-lite"/>
    </source>
</evidence>
<gene>
    <name evidence="4" type="ORF">PPROV_000265800</name>
</gene>
<evidence type="ECO:0000313" key="4">
    <source>
        <dbReference type="EMBL" id="GHP03904.1"/>
    </source>
</evidence>
<keyword evidence="1" id="KW-0863">Zinc-finger</keyword>
<feature type="domain" description="B box-type" evidence="3">
    <location>
        <begin position="56"/>
        <end position="102"/>
    </location>
</feature>
<name>A0A830H9Y0_9CHLO</name>
<dbReference type="InterPro" id="IPR000315">
    <property type="entry name" value="Znf_B-box"/>
</dbReference>
<dbReference type="AlphaFoldDB" id="A0A830H9Y0"/>
<dbReference type="OrthoDB" id="153872at2759"/>
<evidence type="ECO:0000256" key="1">
    <source>
        <dbReference type="PROSITE-ProRule" id="PRU00024"/>
    </source>
</evidence>
<dbReference type="GO" id="GO:0008270">
    <property type="term" value="F:zinc ion binding"/>
    <property type="evidence" value="ECO:0007669"/>
    <property type="project" value="UniProtKB-KW"/>
</dbReference>
<sequence length="548" mass="60738">MVAICRHCRRERADYICESHLQFNQDSGLYQYEPMPLCAKCDALVHVSGSPELFHTRIQICHVCREMKSDVFCVDERTVMCSRCDLVTHSNPANASHLRTSFPSAVRHFEATGSLPNKDSSIQWLPPMDAAAAASYPSGAAGPGQQQQQQQQEQQQQSPSSGHRRQVVRSISAPVATTWRPDQMEDRTVHAAGAFKRGSLDYPTTPRDTDPQYDPIPLSSLLFDDNDRLRENELEMRPAASGTKMEPGKRPKTAPATAGKRDYDCPKEKRRATAVAPSALPYEVKKFEDDIFQLFVNASNEPQSDYGSGGSTLLPVPEDAAFEAMINSEAGMVNQLFSEMGTSPALDREDCAHGDGWPSGDTIMDGRDDDLNVSPRIFVREDTPNILHGVQTQDRWAGGNTHLPDGTTTRIGTSPPPTPLSLPADTAIVQIPVGMRLVQVTNPSGEVQLVLEHESAPPQQQTVLAPLIQRGLEPTPLLDDGAMQLLQPDEHQLARLAQIRDRRKNSTFTSTMRYAQRFVRQQEALQQSYELTLERSHPNNDGEKPQKI</sequence>
<dbReference type="Proteomes" id="UP000660262">
    <property type="component" value="Unassembled WGS sequence"/>
</dbReference>
<keyword evidence="1" id="KW-0862">Zinc</keyword>
<evidence type="ECO:0000259" key="3">
    <source>
        <dbReference type="PROSITE" id="PS50119"/>
    </source>
</evidence>